<dbReference type="EMBL" id="FQZZ01000002">
    <property type="protein sequence ID" value="SHJ84227.1"/>
    <property type="molecule type" value="Genomic_DNA"/>
</dbReference>
<reference evidence="1 2" key="1">
    <citation type="submission" date="2016-11" db="EMBL/GenBank/DDBJ databases">
        <authorList>
            <person name="Varghese N."/>
            <person name="Submissions S."/>
        </authorList>
    </citation>
    <scope>NUCLEOTIDE SEQUENCE [LARGE SCALE GENOMIC DNA]</scope>
    <source>
        <strain evidence="1 2">DSM 29620</strain>
    </source>
</reference>
<evidence type="ECO:0000313" key="1">
    <source>
        <dbReference type="EMBL" id="SHJ84227.1"/>
    </source>
</evidence>
<dbReference type="OrthoDB" id="7737765at2"/>
<organism evidence="1 2">
    <name type="scientific">Lutimaribacter pacificus</name>
    <dbReference type="NCBI Taxonomy" id="391948"/>
    <lineage>
        <taxon>Bacteria</taxon>
        <taxon>Pseudomonadati</taxon>
        <taxon>Pseudomonadota</taxon>
        <taxon>Alphaproteobacteria</taxon>
        <taxon>Rhodobacterales</taxon>
        <taxon>Roseobacteraceae</taxon>
        <taxon>Lutimaribacter</taxon>
    </lineage>
</organism>
<evidence type="ECO:0000313" key="2">
    <source>
        <dbReference type="Proteomes" id="UP000324252"/>
    </source>
</evidence>
<protein>
    <submittedName>
        <fullName evidence="1">Uncharacterized protein</fullName>
    </submittedName>
</protein>
<dbReference type="RefSeq" id="WP_149787756.1">
    <property type="nucleotide sequence ID" value="NZ_FNIO01000003.1"/>
</dbReference>
<gene>
    <name evidence="1" type="ORF">SAMN05444142_10266</name>
</gene>
<keyword evidence="2" id="KW-1185">Reference proteome</keyword>
<dbReference type="Proteomes" id="UP000324252">
    <property type="component" value="Unassembled WGS sequence"/>
</dbReference>
<proteinExistence type="predicted"/>
<dbReference type="AlphaFoldDB" id="A0A1H0G2F6"/>
<accession>A0A1H0G2F6</accession>
<sequence>MKPFLISVLFTTFPIAAVAEDQLVPLDTIPERPYPYEIVGTQPGDDLEAIMQVFTERTGAEPYGDTEVIRVQSPEGRAFEVPLDVWRNIGGLSRQEIIGRSNRDYEEAFRVEMATDALNGTPVVINRSMRLPTGELPEALALRAQIEDTYGPPSKVDMNDHGSMTMVYAWGDGGFIPDLDAQPEREITYMDRGRERTETYQPCIGNQAYSGSVEYRFRHPRERGIMPGCVAVFQISHTGKPGQTSISFKITDYELARLNTAETDRQIVEALTGEQDVEASDMDL</sequence>
<name>A0A1H0G2F6_9RHOB</name>